<comment type="caution">
    <text evidence="1">The sequence shown here is derived from an EMBL/GenBank/DDBJ whole genome shotgun (WGS) entry which is preliminary data.</text>
</comment>
<dbReference type="Proteomes" id="UP000366065">
    <property type="component" value="Unassembled WGS sequence"/>
</dbReference>
<keyword evidence="2" id="KW-1185">Reference proteome</keyword>
<reference evidence="1 2" key="1">
    <citation type="submission" date="2019-08" db="EMBL/GenBank/DDBJ databases">
        <authorList>
            <person name="Peeters C."/>
        </authorList>
    </citation>
    <scope>NUCLEOTIDE SEQUENCE [LARGE SCALE GENOMIC DNA]</scope>
    <source>
        <strain evidence="1 2">LMG 20602</strain>
    </source>
</reference>
<protein>
    <submittedName>
        <fullName evidence="1">Uncharacterized protein</fullName>
    </submittedName>
</protein>
<sequence>MWNENKEDDEVTLAIIRDLESDCDDDSEARFHLSQGRCIYYDYPGTDELVREYPDGRIEPVDVDDAGLIFVKSIGPSRP</sequence>
<proteinExistence type="predicted"/>
<evidence type="ECO:0000313" key="1">
    <source>
        <dbReference type="EMBL" id="VVE42751.1"/>
    </source>
</evidence>
<dbReference type="EMBL" id="CABPRV010000012">
    <property type="protein sequence ID" value="VVE42751.1"/>
    <property type="molecule type" value="Genomic_DNA"/>
</dbReference>
<accession>A0ABY6WC46</accession>
<evidence type="ECO:0000313" key="2">
    <source>
        <dbReference type="Proteomes" id="UP000366065"/>
    </source>
</evidence>
<name>A0ABY6WC46_9BURK</name>
<organism evidence="1 2">
    <name type="scientific">Pandoraea capi</name>
    <dbReference type="NCBI Taxonomy" id="2508286"/>
    <lineage>
        <taxon>Bacteria</taxon>
        <taxon>Pseudomonadati</taxon>
        <taxon>Pseudomonadota</taxon>
        <taxon>Betaproteobacteria</taxon>
        <taxon>Burkholderiales</taxon>
        <taxon>Burkholderiaceae</taxon>
        <taxon>Pandoraea</taxon>
    </lineage>
</organism>
<gene>
    <name evidence="1" type="ORF">PCA20602_04248</name>
</gene>